<dbReference type="GO" id="GO:0008168">
    <property type="term" value="F:methyltransferase activity"/>
    <property type="evidence" value="ECO:0007669"/>
    <property type="project" value="InterPro"/>
</dbReference>
<name>A0A2H0R295_9BACT</name>
<proteinExistence type="predicted"/>
<dbReference type="GO" id="GO:0003676">
    <property type="term" value="F:nucleic acid binding"/>
    <property type="evidence" value="ECO:0007669"/>
    <property type="project" value="InterPro"/>
</dbReference>
<sequence>MTMINTQIQENRKNIALKNQYHLKYHDKINLGAFYTPTEYVDIVWGMIKPFLNYKSIVLDSSCGYGNFFDYQINYPKKANDIDVIATNQTKNNFPEIDVYSKNALLNVDRKMFDISDNNELIVIGNPPYNDITSIIRNGIKRDNLEIDPDIKTRDFGMSFLLSYVKLNAEIICVLHPLSYLIKKSNFNLLKKFTDNYRLIDGIVIDSGTFKETSKGISFPILIALYKKEKFGMNYNYIKNYKFKTISNKIFSLNDFDFIPNYINKYPLKNIKPNGNDILFWTMRDINALKRNRTFVDEFGYNTIIIDKNKLDYYVYVDVFKQFSHLIPYYFGNLDVFINNEEFKKYKDYFIYECLTRNSFLKDYIQYNKNISLQEAKEIIINYFKSLIGNHYAYQNN</sequence>
<dbReference type="Proteomes" id="UP000230828">
    <property type="component" value="Unassembled WGS sequence"/>
</dbReference>
<dbReference type="AlphaFoldDB" id="A0A2H0R295"/>
<dbReference type="InterPro" id="IPR002052">
    <property type="entry name" value="DNA_methylase_N6_adenine_CS"/>
</dbReference>
<dbReference type="PROSITE" id="PS00092">
    <property type="entry name" value="N6_MTASE"/>
    <property type="match status" value="1"/>
</dbReference>
<protein>
    <submittedName>
        <fullName evidence="1">Uncharacterized protein</fullName>
    </submittedName>
</protein>
<accession>A0A2H0R295</accession>
<dbReference type="InterPro" id="IPR029063">
    <property type="entry name" value="SAM-dependent_MTases_sf"/>
</dbReference>
<dbReference type="Gene3D" id="3.40.50.150">
    <property type="entry name" value="Vaccinia Virus protein VP39"/>
    <property type="match status" value="1"/>
</dbReference>
<evidence type="ECO:0000313" key="1">
    <source>
        <dbReference type="EMBL" id="PIR39965.1"/>
    </source>
</evidence>
<evidence type="ECO:0000313" key="2">
    <source>
        <dbReference type="Proteomes" id="UP000230828"/>
    </source>
</evidence>
<comment type="caution">
    <text evidence="1">The sequence shown here is derived from an EMBL/GenBank/DDBJ whole genome shotgun (WGS) entry which is preliminary data.</text>
</comment>
<dbReference type="EMBL" id="PCXM01000041">
    <property type="protein sequence ID" value="PIR39965.1"/>
    <property type="molecule type" value="Genomic_DNA"/>
</dbReference>
<gene>
    <name evidence="1" type="ORF">COV33_02380</name>
</gene>
<dbReference type="SUPFAM" id="SSF53335">
    <property type="entry name" value="S-adenosyl-L-methionine-dependent methyltransferases"/>
    <property type="match status" value="1"/>
</dbReference>
<reference evidence="1 2" key="1">
    <citation type="submission" date="2017-09" db="EMBL/GenBank/DDBJ databases">
        <title>Depth-based differentiation of microbial function through sediment-hosted aquifers and enrichment of novel symbionts in the deep terrestrial subsurface.</title>
        <authorList>
            <person name="Probst A.J."/>
            <person name="Ladd B."/>
            <person name="Jarett J.K."/>
            <person name="Geller-Mcgrath D.E."/>
            <person name="Sieber C.M."/>
            <person name="Emerson J.B."/>
            <person name="Anantharaman K."/>
            <person name="Thomas B.C."/>
            <person name="Malmstrom R."/>
            <person name="Stieglmeier M."/>
            <person name="Klingl A."/>
            <person name="Woyke T."/>
            <person name="Ryan C.M."/>
            <person name="Banfield J.F."/>
        </authorList>
    </citation>
    <scope>NUCLEOTIDE SEQUENCE [LARGE SCALE GENOMIC DNA]</scope>
    <source>
        <strain evidence="1">CG10_big_fil_rev_8_21_14_0_10_34_34</strain>
    </source>
</reference>
<dbReference type="GO" id="GO:0032259">
    <property type="term" value="P:methylation"/>
    <property type="evidence" value="ECO:0007669"/>
    <property type="project" value="InterPro"/>
</dbReference>
<organism evidence="1 2">
    <name type="scientific">Candidatus Zambryskibacteria bacterium CG10_big_fil_rev_8_21_14_0_10_34_34</name>
    <dbReference type="NCBI Taxonomy" id="1975114"/>
    <lineage>
        <taxon>Bacteria</taxon>
        <taxon>Candidatus Zambryskiibacteriota</taxon>
    </lineage>
</organism>
<dbReference type="PRINTS" id="PR00507">
    <property type="entry name" value="N12N6MTFRASE"/>
</dbReference>